<comment type="caution">
    <text evidence="2">The sequence shown here is derived from an EMBL/GenBank/DDBJ whole genome shotgun (WGS) entry which is preliminary data.</text>
</comment>
<dbReference type="Pfam" id="PF22936">
    <property type="entry name" value="Pol_BBD"/>
    <property type="match status" value="1"/>
</dbReference>
<evidence type="ECO:0000259" key="1">
    <source>
        <dbReference type="Pfam" id="PF22936"/>
    </source>
</evidence>
<keyword evidence="3" id="KW-1185">Reference proteome</keyword>
<dbReference type="Proteomes" id="UP000765509">
    <property type="component" value="Unassembled WGS sequence"/>
</dbReference>
<reference evidence="2" key="1">
    <citation type="submission" date="2021-03" db="EMBL/GenBank/DDBJ databases">
        <title>Draft genome sequence of rust myrtle Austropuccinia psidii MF-1, a brazilian biotype.</title>
        <authorList>
            <person name="Quecine M.C."/>
            <person name="Pachon D.M.R."/>
            <person name="Bonatelli M.L."/>
            <person name="Correr F.H."/>
            <person name="Franceschini L.M."/>
            <person name="Leite T.F."/>
            <person name="Margarido G.R.A."/>
            <person name="Almeida C.A."/>
            <person name="Ferrarezi J.A."/>
            <person name="Labate C.A."/>
        </authorList>
    </citation>
    <scope>NUCLEOTIDE SEQUENCE</scope>
    <source>
        <strain evidence="2">MF-1</strain>
    </source>
</reference>
<evidence type="ECO:0000313" key="3">
    <source>
        <dbReference type="Proteomes" id="UP000765509"/>
    </source>
</evidence>
<evidence type="ECO:0000313" key="2">
    <source>
        <dbReference type="EMBL" id="MBW0527883.1"/>
    </source>
</evidence>
<name>A0A9Q3ETN6_9BASI</name>
<dbReference type="InterPro" id="IPR054722">
    <property type="entry name" value="PolX-like_BBD"/>
</dbReference>
<organism evidence="2 3">
    <name type="scientific">Austropuccinia psidii MF-1</name>
    <dbReference type="NCBI Taxonomy" id="1389203"/>
    <lineage>
        <taxon>Eukaryota</taxon>
        <taxon>Fungi</taxon>
        <taxon>Dikarya</taxon>
        <taxon>Basidiomycota</taxon>
        <taxon>Pucciniomycotina</taxon>
        <taxon>Pucciniomycetes</taxon>
        <taxon>Pucciniales</taxon>
        <taxon>Sphaerophragmiaceae</taxon>
        <taxon>Austropuccinia</taxon>
    </lineage>
</organism>
<dbReference type="Pfam" id="PF14223">
    <property type="entry name" value="Retrotran_gag_2"/>
    <property type="match status" value="1"/>
</dbReference>
<dbReference type="PANTHER" id="PTHR47592">
    <property type="entry name" value="PBF68 PROTEIN"/>
    <property type="match status" value="1"/>
</dbReference>
<sequence length="457" mass="51733">MTDVLNNPKEESGIPVLDGSNYGEWHYRMRFLLRSKELLEVCEKPLSPDASPSVTNRWNKLSFEAITLITSKLNRRVFLAVVNPETSEKSNALWAKINLEYASKITMNKGRVWLDWQKAPYTGDLQNYIDDIRKFLFELELVSVKIPSEILSYIILGKLANDPSLTQMIKLLTLNDTLIEQPREILSRLQEYTKLQHTQTNKLATNASALISTIDHPYKITYYCANGKHNGKCISHKKEECYAENPHLRPQKRNNKRRFHNMNASAHFSKAQAFITTKDSSTNKTQALIDCGATHHMFSIKNLFTSLSPVSHFSIATGDPSSNLIAEGIGNVTIFSDRNTLNLSNCLYVPKLSCNLISLLQLFKNKLTINRQNSNFQLVSNGTTVLQGYVKINLMKINLETPSSLVATSIDDLWHKRLGHPGSVPVRNMGFPSNNAPCITCDLNKAHLLPFKHQFEL</sequence>
<feature type="non-terminal residue" evidence="2">
    <location>
        <position position="457"/>
    </location>
</feature>
<dbReference type="EMBL" id="AVOT02033900">
    <property type="protein sequence ID" value="MBW0527883.1"/>
    <property type="molecule type" value="Genomic_DNA"/>
</dbReference>
<proteinExistence type="predicted"/>
<feature type="domain" description="Retrovirus-related Pol polyprotein from transposon TNT 1-94-like beta-barrel" evidence="1">
    <location>
        <begin position="288"/>
        <end position="365"/>
    </location>
</feature>
<dbReference type="OrthoDB" id="3251181at2759"/>
<gene>
    <name evidence="2" type="ORF">O181_067598</name>
</gene>
<protein>
    <recommendedName>
        <fullName evidence="1">Retrovirus-related Pol polyprotein from transposon TNT 1-94-like beta-barrel domain-containing protein</fullName>
    </recommendedName>
</protein>
<accession>A0A9Q3ETN6</accession>
<dbReference type="PANTHER" id="PTHR47592:SF29">
    <property type="entry name" value="ZINC FINGER, CCHC-TYPE"/>
    <property type="match status" value="1"/>
</dbReference>
<dbReference type="AlphaFoldDB" id="A0A9Q3ETN6"/>